<dbReference type="Gene3D" id="3.40.50.720">
    <property type="entry name" value="NAD(P)-binding Rossmann-like Domain"/>
    <property type="match status" value="1"/>
</dbReference>
<proteinExistence type="inferred from homology"/>
<dbReference type="InterPro" id="IPR005913">
    <property type="entry name" value="dTDP_dehydrorham_reduct"/>
</dbReference>
<dbReference type="STRING" id="1073328.SAMN05216294_0563"/>
<dbReference type="RefSeq" id="WP_090292392.1">
    <property type="nucleotide sequence ID" value="NZ_FNKI01000001.1"/>
</dbReference>
<keyword evidence="6" id="KW-0560">Oxidoreductase</keyword>
<accession>A0A1H2USA5</accession>
<dbReference type="GO" id="GO:0019305">
    <property type="term" value="P:dTDP-rhamnose biosynthetic process"/>
    <property type="evidence" value="ECO:0007669"/>
    <property type="project" value="UniProtKB-UniPathway"/>
</dbReference>
<dbReference type="InterPro" id="IPR029903">
    <property type="entry name" value="RmlD-like-bd"/>
</dbReference>
<evidence type="ECO:0000256" key="6">
    <source>
        <dbReference type="RuleBase" id="RU364082"/>
    </source>
</evidence>
<keyword evidence="6" id="KW-0521">NADP</keyword>
<dbReference type="PANTHER" id="PTHR10491">
    <property type="entry name" value="DTDP-4-DEHYDRORHAMNOSE REDUCTASE"/>
    <property type="match status" value="1"/>
</dbReference>
<evidence type="ECO:0000259" key="7">
    <source>
        <dbReference type="Pfam" id="PF04321"/>
    </source>
</evidence>
<organism evidence="8 9">
    <name type="scientific">Flagellimonas zhangzhouensis</name>
    <dbReference type="NCBI Taxonomy" id="1073328"/>
    <lineage>
        <taxon>Bacteria</taxon>
        <taxon>Pseudomonadati</taxon>
        <taxon>Bacteroidota</taxon>
        <taxon>Flavobacteriia</taxon>
        <taxon>Flavobacteriales</taxon>
        <taxon>Flavobacteriaceae</taxon>
        <taxon>Flagellimonas</taxon>
    </lineage>
</organism>
<gene>
    <name evidence="8" type="ORF">SAMN04487892_1729</name>
</gene>
<dbReference type="PANTHER" id="PTHR10491:SF4">
    <property type="entry name" value="METHIONINE ADENOSYLTRANSFERASE 2 SUBUNIT BETA"/>
    <property type="match status" value="1"/>
</dbReference>
<dbReference type="CDD" id="cd05254">
    <property type="entry name" value="dTDP_HR_like_SDR_e"/>
    <property type="match status" value="1"/>
</dbReference>
<dbReference type="Proteomes" id="UP000199592">
    <property type="component" value="Unassembled WGS sequence"/>
</dbReference>
<comment type="catalytic activity">
    <reaction evidence="5">
        <text>dTDP-beta-L-rhamnose + NADP(+) = dTDP-4-dehydro-beta-L-rhamnose + NADPH + H(+)</text>
        <dbReference type="Rhea" id="RHEA:21796"/>
        <dbReference type="ChEBI" id="CHEBI:15378"/>
        <dbReference type="ChEBI" id="CHEBI:57510"/>
        <dbReference type="ChEBI" id="CHEBI:57783"/>
        <dbReference type="ChEBI" id="CHEBI:58349"/>
        <dbReference type="ChEBI" id="CHEBI:62830"/>
        <dbReference type="EC" id="1.1.1.133"/>
    </reaction>
</comment>
<dbReference type="Gene3D" id="3.90.25.10">
    <property type="entry name" value="UDP-galactose 4-epimerase, domain 1"/>
    <property type="match status" value="1"/>
</dbReference>
<evidence type="ECO:0000256" key="5">
    <source>
        <dbReference type="ARBA" id="ARBA00048200"/>
    </source>
</evidence>
<dbReference type="EC" id="1.1.1.133" evidence="3 6"/>
<dbReference type="NCBIfam" id="TIGR01214">
    <property type="entry name" value="rmlD"/>
    <property type="match status" value="1"/>
</dbReference>
<comment type="pathway">
    <text evidence="1 6">Carbohydrate biosynthesis; dTDP-L-rhamnose biosynthesis.</text>
</comment>
<comment type="similarity">
    <text evidence="2 6">Belongs to the dTDP-4-dehydrorhamnose reductase family.</text>
</comment>
<dbReference type="GO" id="GO:0005829">
    <property type="term" value="C:cytosol"/>
    <property type="evidence" value="ECO:0007669"/>
    <property type="project" value="TreeGrafter"/>
</dbReference>
<protein>
    <recommendedName>
        <fullName evidence="4 6">dTDP-4-dehydrorhamnose reductase</fullName>
        <ecNumber evidence="3 6">1.1.1.133</ecNumber>
    </recommendedName>
</protein>
<dbReference type="OrthoDB" id="9803892at2"/>
<evidence type="ECO:0000313" key="8">
    <source>
        <dbReference type="EMBL" id="SDW58858.1"/>
    </source>
</evidence>
<dbReference type="AlphaFoldDB" id="A0A1H2USA5"/>
<dbReference type="EMBL" id="FNMY01000002">
    <property type="protein sequence ID" value="SDW58858.1"/>
    <property type="molecule type" value="Genomic_DNA"/>
</dbReference>
<dbReference type="Pfam" id="PF04321">
    <property type="entry name" value="RmlD_sub_bind"/>
    <property type="match status" value="1"/>
</dbReference>
<evidence type="ECO:0000256" key="1">
    <source>
        <dbReference type="ARBA" id="ARBA00004781"/>
    </source>
</evidence>
<evidence type="ECO:0000313" key="9">
    <source>
        <dbReference type="Proteomes" id="UP000199592"/>
    </source>
</evidence>
<evidence type="ECO:0000256" key="2">
    <source>
        <dbReference type="ARBA" id="ARBA00010944"/>
    </source>
</evidence>
<evidence type="ECO:0000256" key="4">
    <source>
        <dbReference type="ARBA" id="ARBA00017099"/>
    </source>
</evidence>
<reference evidence="9" key="1">
    <citation type="submission" date="2016-10" db="EMBL/GenBank/DDBJ databases">
        <authorList>
            <person name="Varghese N."/>
            <person name="Submissions S."/>
        </authorList>
    </citation>
    <scope>NUCLEOTIDE SEQUENCE [LARGE SCALE GENOMIC DNA]</scope>
    <source>
        <strain evidence="9">DSM 25030</strain>
    </source>
</reference>
<comment type="function">
    <text evidence="6">Catalyzes the reduction of dTDP-6-deoxy-L-lyxo-4-hexulose to yield dTDP-L-rhamnose.</text>
</comment>
<dbReference type="GO" id="GO:0008831">
    <property type="term" value="F:dTDP-4-dehydrorhamnose reductase activity"/>
    <property type="evidence" value="ECO:0007669"/>
    <property type="project" value="UniProtKB-EC"/>
</dbReference>
<dbReference type="InterPro" id="IPR036291">
    <property type="entry name" value="NAD(P)-bd_dom_sf"/>
</dbReference>
<feature type="domain" description="RmlD-like substrate binding" evidence="7">
    <location>
        <begin position="3"/>
        <end position="258"/>
    </location>
</feature>
<dbReference type="SUPFAM" id="SSF51735">
    <property type="entry name" value="NAD(P)-binding Rossmann-fold domains"/>
    <property type="match status" value="1"/>
</dbReference>
<keyword evidence="9" id="KW-1185">Reference proteome</keyword>
<sequence length="258" mass="29471">MDRILVLGSGGQLGKTIEEFSAEHSNLKFIFKNSKEIDITDEKKIIDLIATGNFDYCVNCAAYTNVEQAEINPTPAFRINADAVKTLAIACRSEDVSLIQISTDYVFDGTKGFPYTTEDKTNPINQYGKSKLLGEENIRKILPNHFIIRTSWLYSKKYGHNFYRTILKKAQEGAELRITDEQIGCPTNTETLTKFILDEVIQGNIKYGTYHVTDDVPMTWYDFAKQILKENDLSNRVKLVLDRNYRTFARRPKNSVLS</sequence>
<name>A0A1H2USA5_9FLAO</name>
<evidence type="ECO:0000256" key="3">
    <source>
        <dbReference type="ARBA" id="ARBA00012929"/>
    </source>
</evidence>
<dbReference type="UniPathway" id="UPA00124"/>